<proteinExistence type="predicted"/>
<dbReference type="RefSeq" id="WP_145229753.1">
    <property type="nucleotide sequence ID" value="NZ_CP036343.1"/>
</dbReference>
<gene>
    <name evidence="3" type="ORF">Pan161_39080</name>
</gene>
<accession>A0A517VGV7</accession>
<feature type="transmembrane region" description="Helical" evidence="2">
    <location>
        <begin position="262"/>
        <end position="280"/>
    </location>
</feature>
<feature type="transmembrane region" description="Helical" evidence="2">
    <location>
        <begin position="201"/>
        <end position="218"/>
    </location>
</feature>
<evidence type="ECO:0000256" key="1">
    <source>
        <dbReference type="SAM" id="MobiDB-lite"/>
    </source>
</evidence>
<reference evidence="3 4" key="1">
    <citation type="submission" date="2019-02" db="EMBL/GenBank/DDBJ databases">
        <title>Deep-cultivation of Planctomycetes and their phenomic and genomic characterization uncovers novel biology.</title>
        <authorList>
            <person name="Wiegand S."/>
            <person name="Jogler M."/>
            <person name="Boedeker C."/>
            <person name="Pinto D."/>
            <person name="Vollmers J."/>
            <person name="Rivas-Marin E."/>
            <person name="Kohn T."/>
            <person name="Peeters S.H."/>
            <person name="Heuer A."/>
            <person name="Rast P."/>
            <person name="Oberbeckmann S."/>
            <person name="Bunk B."/>
            <person name="Jeske O."/>
            <person name="Meyerdierks A."/>
            <person name="Storesund J.E."/>
            <person name="Kallscheuer N."/>
            <person name="Luecker S."/>
            <person name="Lage O.M."/>
            <person name="Pohl T."/>
            <person name="Merkel B.J."/>
            <person name="Hornburger P."/>
            <person name="Mueller R.-W."/>
            <person name="Bruemmer F."/>
            <person name="Labrenz M."/>
            <person name="Spormann A.M."/>
            <person name="Op den Camp H."/>
            <person name="Overmann J."/>
            <person name="Amann R."/>
            <person name="Jetten M.S.M."/>
            <person name="Mascher T."/>
            <person name="Medema M.H."/>
            <person name="Devos D.P."/>
            <person name="Kaster A.-K."/>
            <person name="Ovreas L."/>
            <person name="Rohde M."/>
            <person name="Galperin M.Y."/>
            <person name="Jogler C."/>
        </authorList>
    </citation>
    <scope>NUCLEOTIDE SEQUENCE [LARGE SCALE GENOMIC DNA]</scope>
    <source>
        <strain evidence="3 4">Pan161</strain>
    </source>
</reference>
<evidence type="ECO:0000256" key="2">
    <source>
        <dbReference type="SAM" id="Phobius"/>
    </source>
</evidence>
<organism evidence="3 4">
    <name type="scientific">Gimesia algae</name>
    <dbReference type="NCBI Taxonomy" id="2527971"/>
    <lineage>
        <taxon>Bacteria</taxon>
        <taxon>Pseudomonadati</taxon>
        <taxon>Planctomycetota</taxon>
        <taxon>Planctomycetia</taxon>
        <taxon>Planctomycetales</taxon>
        <taxon>Planctomycetaceae</taxon>
        <taxon>Gimesia</taxon>
    </lineage>
</organism>
<sequence>MDLINPKMVEHGGMEAEHKVFRIRRKYRNGGVAGLALASIMTIGMMLEIRAEAPPDRQMSQIFFFGSICTFFASISLWMVLSYYFESLTIQGSKVIEQGVLLRKELDLERIRMLRWIASPSGGIKLKTLTEKITIYLENFPCEERLWIVEHLREQIPESAQEGWDLFCHRVALPLRRYDPQALPVPDKDEVLLTRKRWDRLLLPWILLFTVGGVLAAWKFNLPRLLSAPLLPMILWLSMRYSTPKQGMVSQKLSADKESNSYLTFLGGMFAAYMILMIGLKFIDNPPVSESTIMFCLTVIWFAVVLWKSHRIGKKLHKKQLEASKTSVKEWEAGSSPQTTDSKESQLS</sequence>
<feature type="transmembrane region" description="Helical" evidence="2">
    <location>
        <begin position="292"/>
        <end position="309"/>
    </location>
</feature>
<keyword evidence="2" id="KW-0472">Membrane</keyword>
<dbReference type="KEGG" id="gax:Pan161_39080"/>
<dbReference type="EMBL" id="CP036343">
    <property type="protein sequence ID" value="QDT92241.1"/>
    <property type="molecule type" value="Genomic_DNA"/>
</dbReference>
<keyword evidence="2" id="KW-1133">Transmembrane helix</keyword>
<feature type="transmembrane region" description="Helical" evidence="2">
    <location>
        <begin position="224"/>
        <end position="241"/>
    </location>
</feature>
<feature type="transmembrane region" description="Helical" evidence="2">
    <location>
        <begin position="62"/>
        <end position="85"/>
    </location>
</feature>
<keyword evidence="2" id="KW-0812">Transmembrane</keyword>
<dbReference type="Proteomes" id="UP000316855">
    <property type="component" value="Chromosome"/>
</dbReference>
<evidence type="ECO:0000313" key="4">
    <source>
        <dbReference type="Proteomes" id="UP000316855"/>
    </source>
</evidence>
<evidence type="ECO:0000313" key="3">
    <source>
        <dbReference type="EMBL" id="QDT92241.1"/>
    </source>
</evidence>
<feature type="transmembrane region" description="Helical" evidence="2">
    <location>
        <begin position="32"/>
        <end position="50"/>
    </location>
</feature>
<keyword evidence="4" id="KW-1185">Reference proteome</keyword>
<evidence type="ECO:0008006" key="5">
    <source>
        <dbReference type="Google" id="ProtNLM"/>
    </source>
</evidence>
<dbReference type="OrthoDB" id="264351at2"/>
<name>A0A517VGV7_9PLAN</name>
<dbReference type="AlphaFoldDB" id="A0A517VGV7"/>
<protein>
    <recommendedName>
        <fullName evidence="5">MraY-like glycosyltransferase</fullName>
    </recommendedName>
</protein>
<feature type="region of interest" description="Disordered" evidence="1">
    <location>
        <begin position="325"/>
        <end position="348"/>
    </location>
</feature>